<dbReference type="GO" id="GO:0015031">
    <property type="term" value="P:protein transport"/>
    <property type="evidence" value="ECO:0007669"/>
    <property type="project" value="UniProtKB-KW"/>
</dbReference>
<evidence type="ECO:0000259" key="5">
    <source>
        <dbReference type="PROSITE" id="PS50219"/>
    </source>
</evidence>
<dbReference type="GO" id="GO:0006914">
    <property type="term" value="P:autophagy"/>
    <property type="evidence" value="ECO:0007669"/>
    <property type="project" value="TreeGrafter"/>
</dbReference>
<keyword evidence="7" id="KW-1185">Reference proteome</keyword>
<comment type="subcellular location">
    <subcellularLocation>
        <location evidence="1">Cytoplasm</location>
    </subcellularLocation>
</comment>
<dbReference type="RefSeq" id="XP_003869014.1">
    <property type="nucleotide sequence ID" value="XM_003868965.1"/>
</dbReference>
<feature type="domain" description="CNH" evidence="5">
    <location>
        <begin position="18"/>
        <end position="284"/>
    </location>
</feature>
<dbReference type="EMBL" id="HE681722">
    <property type="protein sequence ID" value="CCG22877.1"/>
    <property type="molecule type" value="Genomic_DNA"/>
</dbReference>
<keyword evidence="2" id="KW-0813">Transport</keyword>
<dbReference type="HOGENOM" id="CLU_330932_0_0_1"/>
<protein>
    <recommendedName>
        <fullName evidence="5">CNH domain-containing protein</fullName>
    </recommendedName>
</protein>
<dbReference type="SUPFAM" id="SSF50978">
    <property type="entry name" value="WD40 repeat-like"/>
    <property type="match status" value="1"/>
</dbReference>
<dbReference type="InterPro" id="IPR032914">
    <property type="entry name" value="Vam6/VPS39/TRAP1"/>
</dbReference>
<evidence type="ECO:0000256" key="1">
    <source>
        <dbReference type="ARBA" id="ARBA00004496"/>
    </source>
</evidence>
<dbReference type="GeneID" id="14540137"/>
<reference evidence="6 7" key="1">
    <citation type="journal article" date="2012" name="PLoS ONE">
        <title>Sequence and analysis of the genome of the pathogenic yeast Candida orthopsilosis.</title>
        <authorList>
            <person name="Riccombeni A."/>
            <person name="Vidanes G."/>
            <person name="Proux-Wera E."/>
            <person name="Wolfe K.H."/>
            <person name="Butler G."/>
        </authorList>
    </citation>
    <scope>NUCLEOTIDE SEQUENCE [LARGE SCALE GENOMIC DNA]</scope>
    <source>
        <strain evidence="6 7">Co 90-125</strain>
    </source>
</reference>
<dbReference type="PANTHER" id="PTHR12894:SF27">
    <property type="entry name" value="TRANSFORMING GROWTH FACTOR-BETA RECEPTOR-ASSOCIATED PROTEIN 1"/>
    <property type="match status" value="1"/>
</dbReference>
<dbReference type="InterPro" id="IPR001180">
    <property type="entry name" value="CNH_dom"/>
</dbReference>
<dbReference type="GO" id="GO:0005737">
    <property type="term" value="C:cytoplasm"/>
    <property type="evidence" value="ECO:0007669"/>
    <property type="project" value="UniProtKB-SubCell"/>
</dbReference>
<evidence type="ECO:0000256" key="4">
    <source>
        <dbReference type="ARBA" id="ARBA00022927"/>
    </source>
</evidence>
<dbReference type="GO" id="GO:0034058">
    <property type="term" value="P:endosomal vesicle fusion"/>
    <property type="evidence" value="ECO:0007669"/>
    <property type="project" value="TreeGrafter"/>
</dbReference>
<name>H8X5W3_CANO9</name>
<gene>
    <name evidence="6" type="ORF">CORT_0D00280</name>
</gene>
<evidence type="ECO:0000256" key="3">
    <source>
        <dbReference type="ARBA" id="ARBA00022490"/>
    </source>
</evidence>
<dbReference type="GO" id="GO:0016020">
    <property type="term" value="C:membrane"/>
    <property type="evidence" value="ECO:0007669"/>
    <property type="project" value="TreeGrafter"/>
</dbReference>
<evidence type="ECO:0000313" key="7">
    <source>
        <dbReference type="Proteomes" id="UP000005018"/>
    </source>
</evidence>
<dbReference type="PANTHER" id="PTHR12894">
    <property type="entry name" value="CNH DOMAIN CONTAINING"/>
    <property type="match status" value="1"/>
</dbReference>
<dbReference type="InterPro" id="IPR036322">
    <property type="entry name" value="WD40_repeat_dom_sf"/>
</dbReference>
<evidence type="ECO:0000313" key="6">
    <source>
        <dbReference type="EMBL" id="CCG22877.1"/>
    </source>
</evidence>
<dbReference type="Proteomes" id="UP000005018">
    <property type="component" value="Chromosome 4"/>
</dbReference>
<accession>H8X5W3</accession>
<dbReference type="OrthoDB" id="5325112at2759"/>
<dbReference type="eggNOG" id="KOG2063">
    <property type="taxonomic scope" value="Eukaryota"/>
</dbReference>
<dbReference type="PROSITE" id="PS50219">
    <property type="entry name" value="CNH"/>
    <property type="match status" value="1"/>
</dbReference>
<organism evidence="6 7">
    <name type="scientific">Candida orthopsilosis (strain 90-125)</name>
    <name type="common">Yeast</name>
    <dbReference type="NCBI Taxonomy" id="1136231"/>
    <lineage>
        <taxon>Eukaryota</taxon>
        <taxon>Fungi</taxon>
        <taxon>Dikarya</taxon>
        <taxon>Ascomycota</taxon>
        <taxon>Saccharomycotina</taxon>
        <taxon>Pichiomycetes</taxon>
        <taxon>Debaryomycetaceae</taxon>
        <taxon>Candida/Lodderomyces clade</taxon>
        <taxon>Candida</taxon>
    </lineage>
</organism>
<proteinExistence type="predicted"/>
<sequence>MIPHLIDPLIDDLPLKQNEHISAVAAYDRNIYIGTSQGKLLHYHLFEDATDYLQLTSISVGNQGVTQLVTSEQSQRLFLIVDRTLLVFSLPELSPVSTRQLKNIRHICLMEDRVSLMLIKQSGIQLVYLQENSWKLLQEFRHEGAILGTAPMNNLVLLANGKSYETLDTRSGYTVPLFEYKSNTDVSPFIIPFETQDSKEYLLTIASDENTSIAQFINISGDVTRGTLTWLDCGYPRGGVIVDWPHAFAVFQRSIIVSSLETLDTVSEININNTKELEGSEIPIVDDFHIQKVKALFSDKSLEEVTGSPIEVSSGMVLFSKSKLFALHQENEIISANKAFHGAMESNDFEQFLAVAYGDSPYVHILKTMAVFLTEEDPIELLTKRQHGQLIIEPNLALRLLGYDYPFSMYPGLKDIIDMWDFKDEDITRRYSQRLKFADMSSESRILSYKLLPENELLPLVSEDNWTFSEDDKSIIEILIERDQIASVSYIYKTIPKLPAVAFAYKEFLFQHLNNDLVDDALNFLANVNLDEKDYSKLILEIIKLNKDKGYAFMRKSTVYREINQKILNGLSDDSKGEKDYALLRIELLESSFAENNSIRGELLDLVSSTLVSLYNDKVETYFKRLQDEYREMNKLSKNKWPKISWIDFLDLHKEQDYQMFIDLYLKYFELLERDDVYLEKSLFEYQRLCKTQDIPGLLDFGDYSTAERLALGKSVAQKKSFYKQEPVTTGVNKTSLLVIFEYYLKLYKKGQPVESAVQHFVESYNKYISPATITKLLPNQFPLVYLSKFLKTSIISLQGQSREKVMTKAIIKSELSRTKHLIKDFL</sequence>
<keyword evidence="3" id="KW-0963">Cytoplasm</keyword>
<evidence type="ECO:0000256" key="2">
    <source>
        <dbReference type="ARBA" id="ARBA00022448"/>
    </source>
</evidence>
<keyword evidence="4" id="KW-0653">Protein transport</keyword>
<dbReference type="AlphaFoldDB" id="H8X5W3"/>
<dbReference type="KEGG" id="cot:CORT_0D00280"/>